<reference evidence="1 2" key="1">
    <citation type="submission" date="2013-01" db="EMBL/GenBank/DDBJ databases">
        <title>Whole genome shotgun sequence of Gordonia soli NBRC 108243.</title>
        <authorList>
            <person name="Isaki-Nakamura S."/>
            <person name="Hosoyama A."/>
            <person name="Tsuchikane K."/>
            <person name="Ando Y."/>
            <person name="Baba S."/>
            <person name="Ohji S."/>
            <person name="Hamada M."/>
            <person name="Tamura T."/>
            <person name="Yamazoe A."/>
            <person name="Yamazaki S."/>
            <person name="Fujita N."/>
        </authorList>
    </citation>
    <scope>NUCLEOTIDE SEQUENCE [LARGE SCALE GENOMIC DNA]</scope>
    <source>
        <strain evidence="1 2">NBRC 108243</strain>
    </source>
</reference>
<dbReference type="Proteomes" id="UP000011666">
    <property type="component" value="Unassembled WGS sequence"/>
</dbReference>
<dbReference type="OrthoDB" id="9798250at2"/>
<comment type="caution">
    <text evidence="1">The sequence shown here is derived from an EMBL/GenBank/DDBJ whole genome shotgun (WGS) entry which is preliminary data.</text>
</comment>
<protein>
    <recommendedName>
        <fullName evidence="3">Glycosyltransferase</fullName>
    </recommendedName>
</protein>
<name>M0QDB8_9ACTN</name>
<dbReference type="EMBL" id="BANX01000003">
    <property type="protein sequence ID" value="GAC66570.1"/>
    <property type="molecule type" value="Genomic_DNA"/>
</dbReference>
<proteinExistence type="predicted"/>
<dbReference type="Pfam" id="PF09837">
    <property type="entry name" value="DUF2064"/>
    <property type="match status" value="1"/>
</dbReference>
<sequence>MSAGILIVAKAPVPGRAKTRLIPRFGALGAAHLAAAAFLDTLRAARAVREASVVVACTGRLSDGVRGDELSAELAGCRVIAQRGDDFGTRLANAHRDAVELGVDTVLQVGMDTPQVGADEMAAGVERLAAPGVDAVLAPACDGGWWALGLHDGVGSELLPSIRMSQADTASETEGALRASGLRVAHLGAHTDVDVPDDVDRVAGWCTADSEFVGALTKLLGDQRIAHDAAG</sequence>
<dbReference type="AlphaFoldDB" id="M0QDB8"/>
<dbReference type="PANTHER" id="PTHR36529:SF1">
    <property type="entry name" value="GLYCOSYLTRANSFERASE"/>
    <property type="match status" value="1"/>
</dbReference>
<dbReference type="InterPro" id="IPR018641">
    <property type="entry name" value="Trfase_1_rSAM/seldom-assoc"/>
</dbReference>
<evidence type="ECO:0000313" key="2">
    <source>
        <dbReference type="Proteomes" id="UP000011666"/>
    </source>
</evidence>
<evidence type="ECO:0008006" key="3">
    <source>
        <dbReference type="Google" id="ProtNLM"/>
    </source>
</evidence>
<dbReference type="InterPro" id="IPR029044">
    <property type="entry name" value="Nucleotide-diphossugar_trans"/>
</dbReference>
<dbReference type="SUPFAM" id="SSF53448">
    <property type="entry name" value="Nucleotide-diphospho-sugar transferases"/>
    <property type="match status" value="1"/>
</dbReference>
<accession>M0QDB8</accession>
<gene>
    <name evidence="1" type="ORF">GS4_03_00170</name>
</gene>
<dbReference type="eggNOG" id="COG3222">
    <property type="taxonomic scope" value="Bacteria"/>
</dbReference>
<dbReference type="STRING" id="1223545.GS4_03_00170"/>
<dbReference type="RefSeq" id="WP_007616916.1">
    <property type="nucleotide sequence ID" value="NZ_BANX01000003.1"/>
</dbReference>
<dbReference type="PANTHER" id="PTHR36529">
    <property type="entry name" value="SLL1095 PROTEIN"/>
    <property type="match status" value="1"/>
</dbReference>
<dbReference type="Gene3D" id="3.90.550.10">
    <property type="entry name" value="Spore Coat Polysaccharide Biosynthesis Protein SpsA, Chain A"/>
    <property type="match status" value="1"/>
</dbReference>
<organism evidence="1 2">
    <name type="scientific">Gordonia soli NBRC 108243</name>
    <dbReference type="NCBI Taxonomy" id="1223545"/>
    <lineage>
        <taxon>Bacteria</taxon>
        <taxon>Bacillati</taxon>
        <taxon>Actinomycetota</taxon>
        <taxon>Actinomycetes</taxon>
        <taxon>Mycobacteriales</taxon>
        <taxon>Gordoniaceae</taxon>
        <taxon>Gordonia</taxon>
    </lineage>
</organism>
<keyword evidence="2" id="KW-1185">Reference proteome</keyword>
<evidence type="ECO:0000313" key="1">
    <source>
        <dbReference type="EMBL" id="GAC66570.1"/>
    </source>
</evidence>